<dbReference type="EMBL" id="CP003788">
    <property type="protein sequence ID" value="AFR11042.1"/>
    <property type="molecule type" value="Genomic_DNA"/>
</dbReference>
<organism evidence="2 3">
    <name type="scientific">Nocardiopsis alba (strain ATCC BAA-2165 / BE74)</name>
    <dbReference type="NCBI Taxonomy" id="1205910"/>
    <lineage>
        <taxon>Bacteria</taxon>
        <taxon>Bacillati</taxon>
        <taxon>Actinomycetota</taxon>
        <taxon>Actinomycetes</taxon>
        <taxon>Streptosporangiales</taxon>
        <taxon>Nocardiopsidaceae</taxon>
        <taxon>Nocardiopsis</taxon>
    </lineage>
</organism>
<protein>
    <submittedName>
        <fullName evidence="2">Uncharacterized protein</fullName>
    </submittedName>
</protein>
<reference evidence="2 3" key="1">
    <citation type="journal article" date="2012" name="J. Bacteriol.">
        <title>Whole-Genome Sequence of Nocardiopsis alba Strain ATCC BAA-2165, Associated with Honeybees.</title>
        <authorList>
            <person name="Qiao J."/>
            <person name="Chen L."/>
            <person name="Li Y."/>
            <person name="Wang J."/>
            <person name="Zhang W."/>
            <person name="Chen S."/>
        </authorList>
    </citation>
    <scope>NUCLEOTIDE SEQUENCE [LARGE SCALE GENOMIC DNA]</scope>
    <source>
        <strain evidence="3">ATCC BAA-2165 / BE74</strain>
    </source>
</reference>
<evidence type="ECO:0000313" key="3">
    <source>
        <dbReference type="Proteomes" id="UP000003779"/>
    </source>
</evidence>
<feature type="region of interest" description="Disordered" evidence="1">
    <location>
        <begin position="1"/>
        <end position="52"/>
    </location>
</feature>
<gene>
    <name evidence="2" type="ordered locus">B005_1273</name>
</gene>
<evidence type="ECO:0000256" key="1">
    <source>
        <dbReference type="SAM" id="MobiDB-lite"/>
    </source>
</evidence>
<dbReference type="KEGG" id="nal:B005_1273"/>
<sequence>MIDVRGLEATFRHDAPDDLLPEDRPPCPPRFTGSRSPVGGKGHGERGGRAGL</sequence>
<feature type="compositionally biased region" description="Basic and acidic residues" evidence="1">
    <location>
        <begin position="10"/>
        <end position="25"/>
    </location>
</feature>
<proteinExistence type="predicted"/>
<dbReference type="AlphaFoldDB" id="J7LK18"/>
<dbReference type="Proteomes" id="UP000003779">
    <property type="component" value="Chromosome"/>
</dbReference>
<accession>J7LK18</accession>
<name>J7LK18_NOCAA</name>
<reference evidence="3" key="2">
    <citation type="submission" date="2012-08" db="EMBL/GenBank/DDBJ databases">
        <title>Whole-genome sequence of Nocardiopsis alba strain ATCC BAA-2165 associated with honeybees.</title>
        <authorList>
            <person name="Qiao J."/>
            <person name="Chen L."/>
            <person name="Li Y."/>
            <person name="Wang J."/>
            <person name="Zhang W."/>
            <person name="Chen S."/>
        </authorList>
    </citation>
    <scope>NUCLEOTIDE SEQUENCE [LARGE SCALE GENOMIC DNA]</scope>
    <source>
        <strain evidence="3">ATCC BAA-2165 / BE74</strain>
    </source>
</reference>
<evidence type="ECO:0000313" key="2">
    <source>
        <dbReference type="EMBL" id="AFR11042.1"/>
    </source>
</evidence>
<feature type="compositionally biased region" description="Basic and acidic residues" evidence="1">
    <location>
        <begin position="42"/>
        <end position="52"/>
    </location>
</feature>
<dbReference type="HOGENOM" id="CLU_3082347_0_0_11"/>